<dbReference type="KEGG" id="slom:PXH66_04365"/>
<keyword evidence="4" id="KW-1185">Reference proteome</keyword>
<sequence length="416" mass="44121">MLLALAMAGVASVAAAALTPAPDNGGISLPGGFKAAVVADDLGGIRGIAVAPNGDVYGRVRGRGIVAMRDTDGDGTADIVETIPGSTGEGSGIGIQPGYLYYSTNSGVFRYARAAGELLPSGEPEAVATDLSDKGQHNAKMFTFDEYGMLYVEVGSPSNALGVPDRARGAQGVSDAEVAKFLSEHGGVWKFDPSKAPQTQQQGEHWSTGHRHILALAWNPVSHTLFGAMNGRDTLDVINPDLFSKEYNAVRVAEEFHELKKGANLGWPRTFYDPIGNKRLFGAEYGGDGKKGPPAGSYPDPIIAFPAHWAPMQMAYYGGEQFPETYRGGLFQAFHGSWNRQGDQKGYNVSFIPFDASGRPTGEWSVFADGFMGTGQIASPNDAAYRPMGLAAGPDGSLYVGSDHGGRVWRIFYIGE</sequence>
<feature type="domain" description="Pyrroloquinoline quinone-dependent pyranose dehydrogenase beta-propeller" evidence="2">
    <location>
        <begin position="29"/>
        <end position="410"/>
    </location>
</feature>
<organism evidence="3 4">
    <name type="scientific">Synoicihabitans lomoniglobus</name>
    <dbReference type="NCBI Taxonomy" id="2909285"/>
    <lineage>
        <taxon>Bacteria</taxon>
        <taxon>Pseudomonadati</taxon>
        <taxon>Verrucomicrobiota</taxon>
        <taxon>Opitutia</taxon>
        <taxon>Opitutales</taxon>
        <taxon>Opitutaceae</taxon>
        <taxon>Synoicihabitans</taxon>
    </lineage>
</organism>
<dbReference type="RefSeq" id="WP_330932237.1">
    <property type="nucleotide sequence ID" value="NZ_CP119075.1"/>
</dbReference>
<proteinExistence type="predicted"/>
<dbReference type="InterPro" id="IPR011041">
    <property type="entry name" value="Quinoprot_gluc/sorb_DH_b-prop"/>
</dbReference>
<dbReference type="Proteomes" id="UP001218638">
    <property type="component" value="Chromosome"/>
</dbReference>
<dbReference type="InterPro" id="IPR011042">
    <property type="entry name" value="6-blade_b-propeller_TolB-like"/>
</dbReference>
<name>A0AAF0CQ96_9BACT</name>
<evidence type="ECO:0000256" key="1">
    <source>
        <dbReference type="SAM" id="SignalP"/>
    </source>
</evidence>
<evidence type="ECO:0000259" key="2">
    <source>
        <dbReference type="Pfam" id="PF22807"/>
    </source>
</evidence>
<dbReference type="PANTHER" id="PTHR19328:SF53">
    <property type="entry name" value="MEMBRANE PROTEIN"/>
    <property type="match status" value="1"/>
</dbReference>
<dbReference type="EMBL" id="CP119075">
    <property type="protein sequence ID" value="WED66080.1"/>
    <property type="molecule type" value="Genomic_DNA"/>
</dbReference>
<feature type="signal peptide" evidence="1">
    <location>
        <begin position="1"/>
        <end position="16"/>
    </location>
</feature>
<dbReference type="InterPro" id="IPR054539">
    <property type="entry name" value="Beta-prop_PDH"/>
</dbReference>
<evidence type="ECO:0000313" key="4">
    <source>
        <dbReference type="Proteomes" id="UP001218638"/>
    </source>
</evidence>
<dbReference type="SUPFAM" id="SSF50952">
    <property type="entry name" value="Soluble quinoprotein glucose dehydrogenase"/>
    <property type="match status" value="1"/>
</dbReference>
<feature type="chain" id="PRO_5042279008" evidence="1">
    <location>
        <begin position="17"/>
        <end position="416"/>
    </location>
</feature>
<evidence type="ECO:0000313" key="3">
    <source>
        <dbReference type="EMBL" id="WED66080.1"/>
    </source>
</evidence>
<dbReference type="Pfam" id="PF22807">
    <property type="entry name" value="TrAA12"/>
    <property type="match status" value="1"/>
</dbReference>
<gene>
    <name evidence="3" type="ORF">PXH66_04365</name>
</gene>
<keyword evidence="1" id="KW-0732">Signal</keyword>
<dbReference type="PANTHER" id="PTHR19328">
    <property type="entry name" value="HEDGEHOG-INTERACTING PROTEIN"/>
    <property type="match status" value="1"/>
</dbReference>
<dbReference type="Gene3D" id="2.120.10.30">
    <property type="entry name" value="TolB, C-terminal domain"/>
    <property type="match status" value="1"/>
</dbReference>
<protein>
    <submittedName>
        <fullName evidence="3">PQQ-dependent sugar dehydrogenase</fullName>
    </submittedName>
</protein>
<reference evidence="3" key="1">
    <citation type="submission" date="2023-03" db="EMBL/GenBank/DDBJ databases">
        <title>Lomoglobus Profundus gen. nov., sp. nov., a novel member of the phylum Verrucomicrobia, isolated from deep-marine sediment of South China Sea.</title>
        <authorList>
            <person name="Ahmad T."/>
            <person name="Ishaq S.E."/>
            <person name="Wang F."/>
        </authorList>
    </citation>
    <scope>NUCLEOTIDE SEQUENCE</scope>
    <source>
        <strain evidence="3">LMO-M01</strain>
    </source>
</reference>
<accession>A0AAF0CQ96</accession>
<dbReference type="AlphaFoldDB" id="A0AAF0CQ96"/>